<dbReference type="EMBL" id="JACPUR010000019">
    <property type="protein sequence ID" value="MBI3127823.1"/>
    <property type="molecule type" value="Genomic_DNA"/>
</dbReference>
<dbReference type="PANTHER" id="PTHR30336">
    <property type="entry name" value="INNER MEMBRANE PROTEIN, PROBABLE PERMEASE"/>
    <property type="match status" value="1"/>
</dbReference>
<evidence type="ECO:0000313" key="2">
    <source>
        <dbReference type="EMBL" id="MBI3127823.1"/>
    </source>
</evidence>
<comment type="caution">
    <text evidence="2">The sequence shown here is derived from an EMBL/GenBank/DDBJ whole genome shotgun (WGS) entry which is preliminary data.</text>
</comment>
<dbReference type="Pfam" id="PF02698">
    <property type="entry name" value="DUF218"/>
    <property type="match status" value="1"/>
</dbReference>
<dbReference type="Gene3D" id="3.40.50.620">
    <property type="entry name" value="HUPs"/>
    <property type="match status" value="1"/>
</dbReference>
<reference evidence="2" key="1">
    <citation type="submission" date="2020-07" db="EMBL/GenBank/DDBJ databases">
        <title>Huge and variable diversity of episymbiotic CPR bacteria and DPANN archaea in groundwater ecosystems.</title>
        <authorList>
            <person name="He C.Y."/>
            <person name="Keren R."/>
            <person name="Whittaker M."/>
            <person name="Farag I.F."/>
            <person name="Doudna J."/>
            <person name="Cate J.H.D."/>
            <person name="Banfield J.F."/>
        </authorList>
    </citation>
    <scope>NUCLEOTIDE SEQUENCE</scope>
    <source>
        <strain evidence="2">NC_groundwater_763_Ag_S-0.2um_68_21</strain>
    </source>
</reference>
<dbReference type="InterPro" id="IPR014729">
    <property type="entry name" value="Rossmann-like_a/b/a_fold"/>
</dbReference>
<evidence type="ECO:0000259" key="1">
    <source>
        <dbReference type="Pfam" id="PF02698"/>
    </source>
</evidence>
<proteinExistence type="predicted"/>
<dbReference type="InterPro" id="IPR003848">
    <property type="entry name" value="DUF218"/>
</dbReference>
<dbReference type="AlphaFoldDB" id="A0A932HZB4"/>
<accession>A0A932HZB4</accession>
<dbReference type="PANTHER" id="PTHR30336:SF20">
    <property type="entry name" value="DUF218 DOMAIN-CONTAINING PROTEIN"/>
    <property type="match status" value="1"/>
</dbReference>
<sequence length="174" mass="19366">MPAEPLQAYDAVLVLGAALRRDGSPSPALRRRALHGASLVREGHAPVLLLSGGRRRPPRTEAEAMRALALAEGVPPGRIVLEDRSVSTLENAVFSHRILAREGWRRVLVVSDPYHLYRGVWLLRRLGLEAHGSPAPGGREANPAWRWAYYHLREAAALPWHAAQLYLMKRNGRM</sequence>
<dbReference type="InterPro" id="IPR051599">
    <property type="entry name" value="Cell_Envelope_Assoc"/>
</dbReference>
<organism evidence="2 3">
    <name type="scientific">Tectimicrobiota bacterium</name>
    <dbReference type="NCBI Taxonomy" id="2528274"/>
    <lineage>
        <taxon>Bacteria</taxon>
        <taxon>Pseudomonadati</taxon>
        <taxon>Nitrospinota/Tectimicrobiota group</taxon>
        <taxon>Candidatus Tectimicrobiota</taxon>
    </lineage>
</organism>
<evidence type="ECO:0000313" key="3">
    <source>
        <dbReference type="Proteomes" id="UP000782312"/>
    </source>
</evidence>
<name>A0A932HZB4_UNCTE</name>
<gene>
    <name evidence="2" type="ORF">HYZ11_09485</name>
</gene>
<dbReference type="Proteomes" id="UP000782312">
    <property type="component" value="Unassembled WGS sequence"/>
</dbReference>
<dbReference type="GO" id="GO:0005886">
    <property type="term" value="C:plasma membrane"/>
    <property type="evidence" value="ECO:0007669"/>
    <property type="project" value="TreeGrafter"/>
</dbReference>
<protein>
    <submittedName>
        <fullName evidence="2">YdcF family protein</fullName>
    </submittedName>
</protein>
<feature type="domain" description="DUF218" evidence="1">
    <location>
        <begin position="10"/>
        <end position="146"/>
    </location>
</feature>
<dbReference type="CDD" id="cd06259">
    <property type="entry name" value="YdcF-like"/>
    <property type="match status" value="1"/>
</dbReference>